<dbReference type="AlphaFoldDB" id="A0AAW9IJC3"/>
<sequence length="159" mass="17966">RQVIEIYNFLKKYIPGFKNSILVQSGDEIGVRESRRLVGQYELTEKDIISRKIFKDTIALGSWPIDIHDPDGKELDLMEMKIGDYYGIPYRSLIPTKINNLIVTGRAISTNHEALASMRVSPICMALGQAAGIAAKICLKYKKTFSELDYKGLKIELLN</sequence>
<feature type="non-terminal residue" evidence="5">
    <location>
        <position position="159"/>
    </location>
</feature>
<keyword evidence="2" id="KW-0560">Oxidoreductase</keyword>
<organism evidence="5 6">
    <name type="scientific">Clostridium perfringens</name>
    <dbReference type="NCBI Taxonomy" id="1502"/>
    <lineage>
        <taxon>Bacteria</taxon>
        <taxon>Bacillati</taxon>
        <taxon>Bacillota</taxon>
        <taxon>Clostridia</taxon>
        <taxon>Eubacteriales</taxon>
        <taxon>Clostridiaceae</taxon>
        <taxon>Clostridium</taxon>
    </lineage>
</organism>
<dbReference type="Proteomes" id="UP001291306">
    <property type="component" value="Unassembled WGS sequence"/>
</dbReference>
<dbReference type="GO" id="GO:0046872">
    <property type="term" value="F:metal ion binding"/>
    <property type="evidence" value="ECO:0007669"/>
    <property type="project" value="UniProtKB-KW"/>
</dbReference>
<dbReference type="PANTHER" id="PTHR43498">
    <property type="entry name" value="FERREDOXIN:COB-COM HETERODISULFIDE REDUCTASE SUBUNIT A"/>
    <property type="match status" value="1"/>
</dbReference>
<reference evidence="5" key="1">
    <citation type="submission" date="2019-11" db="EMBL/GenBank/DDBJ databases">
        <title>Characterization of Clostridium perfringens isolates from swine manure treated agricultural soils.</title>
        <authorList>
            <person name="Wushke S.T."/>
        </authorList>
    </citation>
    <scope>NUCLEOTIDE SEQUENCE</scope>
    <source>
        <strain evidence="5">X26</strain>
    </source>
</reference>
<dbReference type="RefSeq" id="WP_322459171.1">
    <property type="nucleotide sequence ID" value="NZ_WNVC01000892.1"/>
</dbReference>
<evidence type="ECO:0000256" key="3">
    <source>
        <dbReference type="ARBA" id="ARBA00023004"/>
    </source>
</evidence>
<evidence type="ECO:0000313" key="5">
    <source>
        <dbReference type="EMBL" id="MDZ5000987.1"/>
    </source>
</evidence>
<dbReference type="InterPro" id="IPR039650">
    <property type="entry name" value="HdrA-like"/>
</dbReference>
<dbReference type="EMBL" id="WNVC01000892">
    <property type="protein sequence ID" value="MDZ5000987.1"/>
    <property type="molecule type" value="Genomic_DNA"/>
</dbReference>
<dbReference type="GO" id="GO:0051536">
    <property type="term" value="F:iron-sulfur cluster binding"/>
    <property type="evidence" value="ECO:0007669"/>
    <property type="project" value="UniProtKB-KW"/>
</dbReference>
<dbReference type="Pfam" id="PF12831">
    <property type="entry name" value="FAD_oxidored"/>
    <property type="match status" value="1"/>
</dbReference>
<evidence type="ECO:0000256" key="2">
    <source>
        <dbReference type="ARBA" id="ARBA00023002"/>
    </source>
</evidence>
<proteinExistence type="predicted"/>
<evidence type="ECO:0000313" key="6">
    <source>
        <dbReference type="Proteomes" id="UP001291306"/>
    </source>
</evidence>
<comment type="caution">
    <text evidence="5">The sequence shown here is derived from an EMBL/GenBank/DDBJ whole genome shotgun (WGS) entry which is preliminary data.</text>
</comment>
<protein>
    <submittedName>
        <fullName evidence="5">FAD-dependent oxidoreductase</fullName>
    </submittedName>
</protein>
<name>A0AAW9IJC3_CLOPF</name>
<evidence type="ECO:0000256" key="4">
    <source>
        <dbReference type="ARBA" id="ARBA00023014"/>
    </source>
</evidence>
<feature type="non-terminal residue" evidence="5">
    <location>
        <position position="1"/>
    </location>
</feature>
<accession>A0AAW9IJC3</accession>
<evidence type="ECO:0000256" key="1">
    <source>
        <dbReference type="ARBA" id="ARBA00022723"/>
    </source>
</evidence>
<keyword evidence="1" id="KW-0479">Metal-binding</keyword>
<dbReference type="GO" id="GO:0016491">
    <property type="term" value="F:oxidoreductase activity"/>
    <property type="evidence" value="ECO:0007669"/>
    <property type="project" value="UniProtKB-KW"/>
</dbReference>
<dbReference type="PANTHER" id="PTHR43498:SF1">
    <property type="entry name" value="COB--COM HETERODISULFIDE REDUCTASE IRON-SULFUR SUBUNIT A"/>
    <property type="match status" value="1"/>
</dbReference>
<keyword evidence="3" id="KW-0408">Iron</keyword>
<gene>
    <name evidence="5" type="ORF">GNF79_18365</name>
</gene>
<keyword evidence="4" id="KW-0411">Iron-sulfur</keyword>